<reference evidence="2 3" key="1">
    <citation type="journal article" date="2010" name="Proc. Natl. Acad. Sci. U.S.A.">
        <title>Insights into evolution of multicellular fungi from the assembled chromosomes of the mushroom Coprinopsis cinerea (Coprinus cinereus).</title>
        <authorList>
            <person name="Stajich J.E."/>
            <person name="Wilke S.K."/>
            <person name="Ahren D."/>
            <person name="Au C.H."/>
            <person name="Birren B.W."/>
            <person name="Borodovsky M."/>
            <person name="Burns C."/>
            <person name="Canback B."/>
            <person name="Casselton L.A."/>
            <person name="Cheng C.K."/>
            <person name="Deng J."/>
            <person name="Dietrich F.S."/>
            <person name="Fargo D.C."/>
            <person name="Farman M.L."/>
            <person name="Gathman A.C."/>
            <person name="Goldberg J."/>
            <person name="Guigo R."/>
            <person name="Hoegger P.J."/>
            <person name="Hooker J.B."/>
            <person name="Huggins A."/>
            <person name="James T.Y."/>
            <person name="Kamada T."/>
            <person name="Kilaru S."/>
            <person name="Kodira C."/>
            <person name="Kues U."/>
            <person name="Kupfer D."/>
            <person name="Kwan H.S."/>
            <person name="Lomsadze A."/>
            <person name="Li W."/>
            <person name="Lilly W.W."/>
            <person name="Ma L.J."/>
            <person name="Mackey A.J."/>
            <person name="Manning G."/>
            <person name="Martin F."/>
            <person name="Muraguchi H."/>
            <person name="Natvig D.O."/>
            <person name="Palmerini H."/>
            <person name="Ramesh M.A."/>
            <person name="Rehmeyer C.J."/>
            <person name="Roe B.A."/>
            <person name="Shenoy N."/>
            <person name="Stanke M."/>
            <person name="Ter-Hovhannisyan V."/>
            <person name="Tunlid A."/>
            <person name="Velagapudi R."/>
            <person name="Vision T.J."/>
            <person name="Zeng Q."/>
            <person name="Zolan M.E."/>
            <person name="Pukkila P.J."/>
        </authorList>
    </citation>
    <scope>NUCLEOTIDE SEQUENCE [LARGE SCALE GENOMIC DNA]</scope>
    <source>
        <strain evidence="3">Okayama-7 / 130 / ATCC MYA-4618 / FGSC 9003</strain>
    </source>
</reference>
<evidence type="ECO:0000256" key="1">
    <source>
        <dbReference type="SAM" id="MobiDB-lite"/>
    </source>
</evidence>
<evidence type="ECO:0000313" key="2">
    <source>
        <dbReference type="EMBL" id="EAU82469.1"/>
    </source>
</evidence>
<feature type="region of interest" description="Disordered" evidence="1">
    <location>
        <begin position="141"/>
        <end position="161"/>
    </location>
</feature>
<proteinExistence type="predicted"/>
<accession>A8P7G3</accession>
<dbReference type="InParanoid" id="A8P7G3"/>
<protein>
    <submittedName>
        <fullName evidence="2">Uncharacterized protein</fullName>
    </submittedName>
</protein>
<dbReference type="VEuPathDB" id="FungiDB:CC1G_08220"/>
<keyword evidence="3" id="KW-1185">Reference proteome</keyword>
<dbReference type="RefSeq" id="XP_001839353.1">
    <property type="nucleotide sequence ID" value="XM_001839301.1"/>
</dbReference>
<dbReference type="GeneID" id="6015965"/>
<dbReference type="Proteomes" id="UP000001861">
    <property type="component" value="Unassembled WGS sequence"/>
</dbReference>
<dbReference type="EMBL" id="AACS02000005">
    <property type="protein sequence ID" value="EAU82469.1"/>
    <property type="molecule type" value="Genomic_DNA"/>
</dbReference>
<organism evidence="2 3">
    <name type="scientific">Coprinopsis cinerea (strain Okayama-7 / 130 / ATCC MYA-4618 / FGSC 9003)</name>
    <name type="common">Inky cap fungus</name>
    <name type="synonym">Hormographiella aspergillata</name>
    <dbReference type="NCBI Taxonomy" id="240176"/>
    <lineage>
        <taxon>Eukaryota</taxon>
        <taxon>Fungi</taxon>
        <taxon>Dikarya</taxon>
        <taxon>Basidiomycota</taxon>
        <taxon>Agaricomycotina</taxon>
        <taxon>Agaricomycetes</taxon>
        <taxon>Agaricomycetidae</taxon>
        <taxon>Agaricales</taxon>
        <taxon>Agaricineae</taxon>
        <taxon>Psathyrellaceae</taxon>
        <taxon>Coprinopsis</taxon>
    </lineage>
</organism>
<evidence type="ECO:0000313" key="3">
    <source>
        <dbReference type="Proteomes" id="UP000001861"/>
    </source>
</evidence>
<comment type="caution">
    <text evidence="2">The sequence shown here is derived from an EMBL/GenBank/DDBJ whole genome shotgun (WGS) entry which is preliminary data.</text>
</comment>
<name>A8P7G3_COPC7</name>
<gene>
    <name evidence="2" type="ORF">CC1G_08220</name>
</gene>
<sequence length="161" mass="17329">MTPGLSEDRDKQVEDSPPPITVATSIAKANAKKCILSSATAKEGRVNKNSGYELLVRLGLRDGVFTHRANPNITLQATVPPSVERDDMSGGITIATSTQPATKVTVTIEHDDPATFFLKDMANGTESEREFAQAAMNADRDFNPMGHGDPGRSCTNRDHDC</sequence>
<dbReference type="AlphaFoldDB" id="A8P7G3"/>
<dbReference type="KEGG" id="cci:CC1G_08220"/>